<organism evidence="1 2">
    <name type="scientific">Arabidopsis thaliana</name>
    <name type="common">Mouse-ear cress</name>
    <dbReference type="NCBI Taxonomy" id="3702"/>
    <lineage>
        <taxon>Eukaryota</taxon>
        <taxon>Viridiplantae</taxon>
        <taxon>Streptophyta</taxon>
        <taxon>Embryophyta</taxon>
        <taxon>Tracheophyta</taxon>
        <taxon>Spermatophyta</taxon>
        <taxon>Magnoliopsida</taxon>
        <taxon>eudicotyledons</taxon>
        <taxon>Gunneridae</taxon>
        <taxon>Pentapetalae</taxon>
        <taxon>rosids</taxon>
        <taxon>malvids</taxon>
        <taxon>Brassicales</taxon>
        <taxon>Brassicaceae</taxon>
        <taxon>Camelineae</taxon>
        <taxon>Arabidopsis</taxon>
    </lineage>
</organism>
<dbReference type="EMBL" id="LR881470">
    <property type="protein sequence ID" value="CAD5334846.1"/>
    <property type="molecule type" value="Genomic_DNA"/>
</dbReference>
<sequence length="262" mass="29544">MFGLPLFPSDLYELGKMATKARTTKPSLEEEGSPLRGILCVKTRRDMKRFEKTEDCFILDFNPFDSFDVKRLSFSLDKDLEIIHESGQVACRDYPHPRHLCLNFPFGSTSNATHCDLCYCHVCDKPAPCALWMSSHCNASADSVDPKSPTNESSKKQRIALSSISILLIRSTSKKLIFTDDVREGDKDLAIIHETGQVACRDYPHPRHLCLNFPFGSTPNSSHCDLCYCYVCDKPAPCAEWTLSTSHCNAYDSALWNLCRTK</sequence>
<protein>
    <submittedName>
        <fullName evidence="1">(thale cress) hypothetical protein</fullName>
    </submittedName>
</protein>
<dbReference type="AlphaFoldDB" id="A0A7G2FJ28"/>
<name>A0A7G2FJ28_ARATH</name>
<proteinExistence type="predicted"/>
<reference evidence="1 2" key="1">
    <citation type="submission" date="2020-09" db="EMBL/GenBank/DDBJ databases">
        <authorList>
            <person name="Ashkenazy H."/>
        </authorList>
    </citation>
    <scope>NUCLEOTIDE SEQUENCE [LARGE SCALE GENOMIC DNA]</scope>
    <source>
        <strain evidence="2">cv. Cdm-0</strain>
    </source>
</reference>
<evidence type="ECO:0000313" key="1">
    <source>
        <dbReference type="EMBL" id="CAD5334846.1"/>
    </source>
</evidence>
<accession>A0A7G2FJ28</accession>
<evidence type="ECO:0000313" key="2">
    <source>
        <dbReference type="Proteomes" id="UP000516314"/>
    </source>
</evidence>
<dbReference type="PANTHER" id="PTHR33443:SF30">
    <property type="entry name" value="SARCOSINE DEHYDROGENASE-2C PROTEIN"/>
    <property type="match status" value="1"/>
</dbReference>
<dbReference type="PANTHER" id="PTHR33443">
    <property type="entry name" value="ZGC:112980"/>
    <property type="match status" value="1"/>
</dbReference>
<dbReference type="InterPro" id="IPR053234">
    <property type="entry name" value="RPM1_Interactor"/>
</dbReference>
<gene>
    <name evidence="1" type="ORF">AT9943_LOCUS22128</name>
</gene>
<dbReference type="Proteomes" id="UP000516314">
    <property type="component" value="Chromosome 5"/>
</dbReference>